<dbReference type="GO" id="GO:0016747">
    <property type="term" value="F:acyltransferase activity, transferring groups other than amino-acyl groups"/>
    <property type="evidence" value="ECO:0007669"/>
    <property type="project" value="InterPro"/>
</dbReference>
<evidence type="ECO:0000313" key="5">
    <source>
        <dbReference type="EMBL" id="MDV6234774.1"/>
    </source>
</evidence>
<evidence type="ECO:0000313" key="6">
    <source>
        <dbReference type="Proteomes" id="UP000232122"/>
    </source>
</evidence>
<organism evidence="5 6">
    <name type="scientific">Leptospira ellisii</name>
    <dbReference type="NCBI Taxonomy" id="2023197"/>
    <lineage>
        <taxon>Bacteria</taxon>
        <taxon>Pseudomonadati</taxon>
        <taxon>Spirochaetota</taxon>
        <taxon>Spirochaetia</taxon>
        <taxon>Leptospirales</taxon>
        <taxon>Leptospiraceae</taxon>
        <taxon>Leptospira</taxon>
    </lineage>
</organism>
<dbReference type="SUPFAM" id="SSF55729">
    <property type="entry name" value="Acyl-CoA N-acyltransferases (Nat)"/>
    <property type="match status" value="1"/>
</dbReference>
<dbReference type="EC" id="2.-.-.-" evidence="5"/>
<dbReference type="PROSITE" id="PS51186">
    <property type="entry name" value="GNAT"/>
    <property type="match status" value="1"/>
</dbReference>
<evidence type="ECO:0000256" key="3">
    <source>
        <dbReference type="ARBA" id="ARBA00038502"/>
    </source>
</evidence>
<dbReference type="InterPro" id="IPR000182">
    <property type="entry name" value="GNAT_dom"/>
</dbReference>
<reference evidence="5 6" key="1">
    <citation type="journal article" date="2018" name="Microb. Genom.">
        <title>Deciphering the unexplored Leptospira diversity from soils uncovers genomic evolution to virulence.</title>
        <authorList>
            <person name="Thibeaux R."/>
            <person name="Iraola G."/>
            <person name="Ferres I."/>
            <person name="Bierque E."/>
            <person name="Girault D."/>
            <person name="Soupe-Gilbert M.E."/>
            <person name="Picardeau M."/>
            <person name="Goarant C."/>
        </authorList>
    </citation>
    <scope>NUCLEOTIDE SEQUENCE [LARGE SCALE GENOMIC DNA]</scope>
    <source>
        <strain evidence="5 6">ATI7-C-A5</strain>
    </source>
</reference>
<dbReference type="PANTHER" id="PTHR43792:SF8">
    <property type="entry name" value="[RIBOSOMAL PROTEIN US5]-ALANINE N-ACETYLTRANSFERASE"/>
    <property type="match status" value="1"/>
</dbReference>
<keyword evidence="2" id="KW-0012">Acyltransferase</keyword>
<accession>A0AAE4QKP3</accession>
<dbReference type="AlphaFoldDB" id="A0AAE4QKP3"/>
<gene>
    <name evidence="5" type="ORF">CH379_003905</name>
</gene>
<evidence type="ECO:0000259" key="4">
    <source>
        <dbReference type="PROSITE" id="PS51186"/>
    </source>
</evidence>
<dbReference type="InterPro" id="IPR051531">
    <property type="entry name" value="N-acetyltransferase"/>
</dbReference>
<keyword evidence="1 5" id="KW-0808">Transferase</keyword>
<comment type="caution">
    <text evidence="5">The sequence shown here is derived from an EMBL/GenBank/DDBJ whole genome shotgun (WGS) entry which is preliminary data.</text>
</comment>
<dbReference type="PANTHER" id="PTHR43792">
    <property type="entry name" value="GNAT FAMILY, PUTATIVE (AFU_ORTHOLOGUE AFUA_3G00765)-RELATED-RELATED"/>
    <property type="match status" value="1"/>
</dbReference>
<evidence type="ECO:0000256" key="2">
    <source>
        <dbReference type="ARBA" id="ARBA00023315"/>
    </source>
</evidence>
<dbReference type="Proteomes" id="UP000232122">
    <property type="component" value="Unassembled WGS sequence"/>
</dbReference>
<dbReference type="Pfam" id="PF13302">
    <property type="entry name" value="Acetyltransf_3"/>
    <property type="match status" value="1"/>
</dbReference>
<comment type="similarity">
    <text evidence="3">Belongs to the acetyltransferase family. RimJ subfamily.</text>
</comment>
<sequence>MDLKLEPISETHAPSLAHHGNSENVFSGLRGVFVPPYRLEDALEFIRAALQDFRSRTFAVVYEGTPIGVITLSFKEDVYRFNGEIGYWIGESFWNRGITTEAIRLLLEIAFSEHGLHRIYAEVFSNRPASAKALEKNGFILEGIHKEAVFKNGSFLDQWIYSKIRKRSSSPS</sequence>
<name>A0AAE4QKP3_9LEPT</name>
<dbReference type="InterPro" id="IPR016181">
    <property type="entry name" value="Acyl_CoA_acyltransferase"/>
</dbReference>
<proteinExistence type="inferred from homology"/>
<feature type="domain" description="N-acetyltransferase" evidence="4">
    <location>
        <begin position="3"/>
        <end position="166"/>
    </location>
</feature>
<dbReference type="RefSeq" id="WP_317572073.1">
    <property type="nucleotide sequence ID" value="NZ_NPEF02000002.1"/>
</dbReference>
<dbReference type="Gene3D" id="3.40.630.30">
    <property type="match status" value="1"/>
</dbReference>
<evidence type="ECO:0000256" key="1">
    <source>
        <dbReference type="ARBA" id="ARBA00022679"/>
    </source>
</evidence>
<keyword evidence="6" id="KW-1185">Reference proteome</keyword>
<dbReference type="EMBL" id="NPEF02000002">
    <property type="protein sequence ID" value="MDV6234774.1"/>
    <property type="molecule type" value="Genomic_DNA"/>
</dbReference>
<protein>
    <submittedName>
        <fullName evidence="5">GNAT family protein</fullName>
        <ecNumber evidence="5">2.-.-.-</ecNumber>
    </submittedName>
</protein>